<reference evidence="1 2" key="1">
    <citation type="submission" date="2019-08" db="EMBL/GenBank/DDBJ databases">
        <title>Genome of Aequorivita antarctica SW49 (type strain).</title>
        <authorList>
            <person name="Bowman J.P."/>
        </authorList>
    </citation>
    <scope>NUCLEOTIDE SEQUENCE [LARGE SCALE GENOMIC DNA]</scope>
    <source>
        <strain evidence="1 2">SW49</strain>
    </source>
</reference>
<dbReference type="AlphaFoldDB" id="A0A5C6YZ94"/>
<organism evidence="1 2">
    <name type="scientific">Aequorivita antarctica</name>
    <dbReference type="NCBI Taxonomy" id="153266"/>
    <lineage>
        <taxon>Bacteria</taxon>
        <taxon>Pseudomonadati</taxon>
        <taxon>Bacteroidota</taxon>
        <taxon>Flavobacteriia</taxon>
        <taxon>Flavobacteriales</taxon>
        <taxon>Flavobacteriaceae</taxon>
        <taxon>Aequorivita</taxon>
    </lineage>
</organism>
<evidence type="ECO:0000313" key="1">
    <source>
        <dbReference type="EMBL" id="TXD72747.1"/>
    </source>
</evidence>
<proteinExistence type="predicted"/>
<dbReference type="Gene3D" id="3.30.70.1230">
    <property type="entry name" value="Nucleotide cyclase"/>
    <property type="match status" value="1"/>
</dbReference>
<evidence type="ECO:0008006" key="3">
    <source>
        <dbReference type="Google" id="ProtNLM"/>
    </source>
</evidence>
<comment type="caution">
    <text evidence="1">The sequence shown here is derived from an EMBL/GenBank/DDBJ whole genome shotgun (WGS) entry which is preliminary data.</text>
</comment>
<dbReference type="RefSeq" id="WP_111845946.1">
    <property type="nucleotide sequence ID" value="NZ_UEGI01000031.1"/>
</dbReference>
<dbReference type="Proteomes" id="UP000321497">
    <property type="component" value="Unassembled WGS sequence"/>
</dbReference>
<dbReference type="InterPro" id="IPR029787">
    <property type="entry name" value="Nucleotide_cyclase"/>
</dbReference>
<accession>A0A5C6YZ94</accession>
<sequence>MSVFNPYLNVIKKAVQQDPKLRQRLFSAEQEDSAFDTSYIKALRNELPNSKSLNESVSLIKGMGAPVFGDLPELGNHPDFKHLRYTDETEDHWIISGFIDVKDSTKLFNRFTKATVALITEGIVQASIFAVNLCDGYVHRIQGDGLMVYFGGKNKDKTESVKNALKAFAMISYFVKNDLKDFFAANSVTEIFTRAGLDLGHNSQVRWLYSGSGKAGEVTTCSLHTSLAPKMQSNAVSNGIVVGQNMVNLMAIRKYFTEKRNPIWEYGDGRTYSQYDFNWDMYIMDNGLGVQDRYGNIVLTMGNSEPKQSLDKTYLAPIAKLNKPYFCL</sequence>
<dbReference type="OrthoDB" id="9806704at2"/>
<keyword evidence="2" id="KW-1185">Reference proteome</keyword>
<gene>
    <name evidence="1" type="ORF">ESU54_11025</name>
</gene>
<protein>
    <recommendedName>
        <fullName evidence="3">Adenylate/guanylate cyclase domain-containing protein</fullName>
    </recommendedName>
</protein>
<dbReference type="EMBL" id="VORT01000007">
    <property type="protein sequence ID" value="TXD72747.1"/>
    <property type="molecule type" value="Genomic_DNA"/>
</dbReference>
<name>A0A5C6YZ94_9FLAO</name>
<dbReference type="SUPFAM" id="SSF55073">
    <property type="entry name" value="Nucleotide cyclase"/>
    <property type="match status" value="1"/>
</dbReference>
<evidence type="ECO:0000313" key="2">
    <source>
        <dbReference type="Proteomes" id="UP000321497"/>
    </source>
</evidence>